<evidence type="ECO:0000313" key="1">
    <source>
        <dbReference type="EMBL" id="KAJ1156252.1"/>
    </source>
</evidence>
<evidence type="ECO:0000313" key="2">
    <source>
        <dbReference type="Proteomes" id="UP001066276"/>
    </source>
</evidence>
<name>A0AAV7RUS6_PLEWA</name>
<dbReference type="AlphaFoldDB" id="A0AAV7RUS6"/>
<dbReference type="EMBL" id="JANPWB010000009">
    <property type="protein sequence ID" value="KAJ1156252.1"/>
    <property type="molecule type" value="Genomic_DNA"/>
</dbReference>
<keyword evidence="2" id="KW-1185">Reference proteome</keyword>
<proteinExistence type="predicted"/>
<protein>
    <submittedName>
        <fullName evidence="1">Uncharacterized protein</fullName>
    </submittedName>
</protein>
<gene>
    <name evidence="1" type="ORF">NDU88_008976</name>
</gene>
<dbReference type="Proteomes" id="UP001066276">
    <property type="component" value="Chromosome 5"/>
</dbReference>
<comment type="caution">
    <text evidence="1">The sequence shown here is derived from an EMBL/GenBank/DDBJ whole genome shotgun (WGS) entry which is preliminary data.</text>
</comment>
<sequence length="83" mass="9978">MASRHQKRRIISLERKVRLRRYFNKITIQDKKEDTELRTPSTFTPHSHFMSYKVLAFGQVVVLRVMQLLSKMEYVPAKRRTQA</sequence>
<accession>A0AAV7RUS6</accession>
<reference evidence="1" key="1">
    <citation type="journal article" date="2022" name="bioRxiv">
        <title>Sequencing and chromosome-scale assembly of the giantPleurodeles waltlgenome.</title>
        <authorList>
            <person name="Brown T."/>
            <person name="Elewa A."/>
            <person name="Iarovenko S."/>
            <person name="Subramanian E."/>
            <person name="Araus A.J."/>
            <person name="Petzold A."/>
            <person name="Susuki M."/>
            <person name="Suzuki K.-i.T."/>
            <person name="Hayashi T."/>
            <person name="Toyoda A."/>
            <person name="Oliveira C."/>
            <person name="Osipova E."/>
            <person name="Leigh N.D."/>
            <person name="Simon A."/>
            <person name="Yun M.H."/>
        </authorList>
    </citation>
    <scope>NUCLEOTIDE SEQUENCE</scope>
    <source>
        <strain evidence="1">20211129_DDA</strain>
        <tissue evidence="1">Liver</tissue>
    </source>
</reference>
<organism evidence="1 2">
    <name type="scientific">Pleurodeles waltl</name>
    <name type="common">Iberian ribbed newt</name>
    <dbReference type="NCBI Taxonomy" id="8319"/>
    <lineage>
        <taxon>Eukaryota</taxon>
        <taxon>Metazoa</taxon>
        <taxon>Chordata</taxon>
        <taxon>Craniata</taxon>
        <taxon>Vertebrata</taxon>
        <taxon>Euteleostomi</taxon>
        <taxon>Amphibia</taxon>
        <taxon>Batrachia</taxon>
        <taxon>Caudata</taxon>
        <taxon>Salamandroidea</taxon>
        <taxon>Salamandridae</taxon>
        <taxon>Pleurodelinae</taxon>
        <taxon>Pleurodeles</taxon>
    </lineage>
</organism>